<dbReference type="InterPro" id="IPR025668">
    <property type="entry name" value="Tnp_DDE_dom"/>
</dbReference>
<dbReference type="EMBL" id="NBYY01000028">
    <property type="protein sequence ID" value="PCS22034.1"/>
    <property type="molecule type" value="Genomic_DNA"/>
</dbReference>
<keyword evidence="3" id="KW-1185">Reference proteome</keyword>
<evidence type="ECO:0000313" key="3">
    <source>
        <dbReference type="Proteomes" id="UP000219020"/>
    </source>
</evidence>
<accession>A0A2A5T1K2</accession>
<proteinExistence type="predicted"/>
<feature type="domain" description="Transposase DDE" evidence="1">
    <location>
        <begin position="1"/>
        <end position="70"/>
    </location>
</feature>
<gene>
    <name evidence="2" type="ORF">BTN49_2499</name>
</gene>
<organism evidence="2 3">
    <name type="scientific">Candidatus Enterovibrio escicola</name>
    <dbReference type="NCBI Taxonomy" id="1927127"/>
    <lineage>
        <taxon>Bacteria</taxon>
        <taxon>Pseudomonadati</taxon>
        <taxon>Pseudomonadota</taxon>
        <taxon>Gammaproteobacteria</taxon>
        <taxon>Vibrionales</taxon>
        <taxon>Vibrionaceae</taxon>
        <taxon>Enterovibrio</taxon>
    </lineage>
</organism>
<dbReference type="Pfam" id="PF13612">
    <property type="entry name" value="DDE_Tnp_1_3"/>
    <property type="match status" value="1"/>
</dbReference>
<reference evidence="3" key="1">
    <citation type="submission" date="2017-04" db="EMBL/GenBank/DDBJ databases">
        <title>Genome evolution of the luminous symbionts of deep sea anglerfish.</title>
        <authorList>
            <person name="Hendry T.A."/>
        </authorList>
    </citation>
    <scope>NUCLEOTIDE SEQUENCE [LARGE SCALE GENOMIC DNA]</scope>
</reference>
<comment type="caution">
    <text evidence="2">The sequence shown here is derived from an EMBL/GenBank/DDBJ whole genome shotgun (WGS) entry which is preliminary data.</text>
</comment>
<dbReference type="AlphaFoldDB" id="A0A2A5T1K2"/>
<sequence>MVNDQSGIISVKVTTANVDDRNPVSEMVDELCWCLYGDKAYISGPLKRELANKGVTLITGVKNMKPKVMKL</sequence>
<evidence type="ECO:0000259" key="1">
    <source>
        <dbReference type="Pfam" id="PF13612"/>
    </source>
</evidence>
<protein>
    <submittedName>
        <fullName evidence="2">Mobile element protein</fullName>
    </submittedName>
</protein>
<name>A0A2A5T1K2_9GAMM</name>
<dbReference type="Proteomes" id="UP000219020">
    <property type="component" value="Unassembled WGS sequence"/>
</dbReference>
<evidence type="ECO:0000313" key="2">
    <source>
        <dbReference type="EMBL" id="PCS22034.1"/>
    </source>
</evidence>